<dbReference type="InterPro" id="IPR036291">
    <property type="entry name" value="NAD(P)-bd_dom_sf"/>
</dbReference>
<dbReference type="InterPro" id="IPR020904">
    <property type="entry name" value="Sc_DH/Rdtase_CS"/>
</dbReference>
<dbReference type="OrthoDB" id="5371740at2759"/>
<reference evidence="4 5" key="1">
    <citation type="submission" date="2015-01" db="EMBL/GenBank/DDBJ databases">
        <title>The Genome Sequence of Exophiala spinifera CBS89968.</title>
        <authorList>
            <consortium name="The Broad Institute Genomics Platform"/>
            <person name="Cuomo C."/>
            <person name="de Hoog S."/>
            <person name="Gorbushina A."/>
            <person name="Stielow B."/>
            <person name="Teixiera M."/>
            <person name="Abouelleil A."/>
            <person name="Chapman S.B."/>
            <person name="Priest M."/>
            <person name="Young S.K."/>
            <person name="Wortman J."/>
            <person name="Nusbaum C."/>
            <person name="Birren B."/>
        </authorList>
    </citation>
    <scope>NUCLEOTIDE SEQUENCE [LARGE SCALE GENOMIC DNA]</scope>
    <source>
        <strain evidence="4 5">CBS 89968</strain>
    </source>
</reference>
<sequence>MSYFNTGGVACATDFDHSHAKGKTAIITGGANGIGEGYARALVACGVHVVVADMDEGGGAKLEKEFPGLIKFIKCNVTVWADQLALFNAALSWSPSGRIDTVIANAGISGGDSIFQNDITQDQPEEPELNILKVNLVGVLYTVKLALFFFRKQSTTGKANCDQSLIFTGSLAGYLDVPGAPQYTSAKYGLRGLMKTLRRSEVQYCTRVNYIAPWWIRSTLLSKDAAKYLDTAGMAFATVDDAGQAVARIVSTPSINGRAFGIVPRKIVSTGYVDLDVDDYEEDSLLGKLGAQAVAINHRGSLNAAKQKTRTQW</sequence>
<name>A0A0D2B8B5_9EURO</name>
<dbReference type="PANTHER" id="PTHR43180:SF31">
    <property type="entry name" value="CHAIN DEHYDROGENASE_REDUCTASE, PUTATIVE (AFU_ORTHOLOGUE AFUA_2G16570)-RELATED"/>
    <property type="match status" value="1"/>
</dbReference>
<organism evidence="4 5">
    <name type="scientific">Exophiala spinifera</name>
    <dbReference type="NCBI Taxonomy" id="91928"/>
    <lineage>
        <taxon>Eukaryota</taxon>
        <taxon>Fungi</taxon>
        <taxon>Dikarya</taxon>
        <taxon>Ascomycota</taxon>
        <taxon>Pezizomycotina</taxon>
        <taxon>Eurotiomycetes</taxon>
        <taxon>Chaetothyriomycetidae</taxon>
        <taxon>Chaetothyriales</taxon>
        <taxon>Herpotrichiellaceae</taxon>
        <taxon>Exophiala</taxon>
    </lineage>
</organism>
<gene>
    <name evidence="4" type="ORF">PV08_05203</name>
</gene>
<comment type="similarity">
    <text evidence="1">Belongs to the short-chain dehydrogenases/reductases (SDR) family.</text>
</comment>
<dbReference type="GO" id="GO:0016491">
    <property type="term" value="F:oxidoreductase activity"/>
    <property type="evidence" value="ECO:0007669"/>
    <property type="project" value="UniProtKB-KW"/>
</dbReference>
<dbReference type="PRINTS" id="PR00081">
    <property type="entry name" value="GDHRDH"/>
</dbReference>
<dbReference type="PANTHER" id="PTHR43180">
    <property type="entry name" value="3-OXOACYL-(ACYL-CARRIER-PROTEIN) REDUCTASE (AFU_ORTHOLOGUE AFUA_6G11210)"/>
    <property type="match status" value="1"/>
</dbReference>
<dbReference type="HOGENOM" id="CLU_010194_13_3_1"/>
<dbReference type="STRING" id="91928.A0A0D2B8B5"/>
<dbReference type="SUPFAM" id="SSF51735">
    <property type="entry name" value="NAD(P)-binding Rossmann-fold domains"/>
    <property type="match status" value="1"/>
</dbReference>
<dbReference type="PROSITE" id="PS00061">
    <property type="entry name" value="ADH_SHORT"/>
    <property type="match status" value="1"/>
</dbReference>
<dbReference type="Gene3D" id="3.40.50.720">
    <property type="entry name" value="NAD(P)-binding Rossmann-like Domain"/>
    <property type="match status" value="1"/>
</dbReference>
<dbReference type="VEuPathDB" id="FungiDB:PV08_05203"/>
<dbReference type="InterPro" id="IPR002347">
    <property type="entry name" value="SDR_fam"/>
</dbReference>
<evidence type="ECO:0000256" key="1">
    <source>
        <dbReference type="ARBA" id="ARBA00006484"/>
    </source>
</evidence>
<keyword evidence="2" id="KW-0521">NADP</keyword>
<dbReference type="RefSeq" id="XP_016235374.1">
    <property type="nucleotide sequence ID" value="XM_016379547.1"/>
</dbReference>
<keyword evidence="3" id="KW-0560">Oxidoreductase</keyword>
<dbReference type="AlphaFoldDB" id="A0A0D2B8B5"/>
<evidence type="ECO:0000256" key="3">
    <source>
        <dbReference type="ARBA" id="ARBA00023002"/>
    </source>
</evidence>
<dbReference type="Proteomes" id="UP000053328">
    <property type="component" value="Unassembled WGS sequence"/>
</dbReference>
<evidence type="ECO:0000256" key="2">
    <source>
        <dbReference type="ARBA" id="ARBA00022857"/>
    </source>
</evidence>
<evidence type="ECO:0000313" key="5">
    <source>
        <dbReference type="Proteomes" id="UP000053328"/>
    </source>
</evidence>
<accession>A0A0D2B8B5</accession>
<proteinExistence type="inferred from homology"/>
<keyword evidence="5" id="KW-1185">Reference proteome</keyword>
<dbReference type="GeneID" id="27332286"/>
<dbReference type="Pfam" id="PF00106">
    <property type="entry name" value="adh_short"/>
    <property type="match status" value="1"/>
</dbReference>
<protein>
    <submittedName>
        <fullName evidence="4">Uncharacterized protein</fullName>
    </submittedName>
</protein>
<evidence type="ECO:0000313" key="4">
    <source>
        <dbReference type="EMBL" id="KIW15158.1"/>
    </source>
</evidence>
<dbReference type="EMBL" id="KN847495">
    <property type="protein sequence ID" value="KIW15158.1"/>
    <property type="molecule type" value="Genomic_DNA"/>
</dbReference>